<dbReference type="InterPro" id="IPR001017">
    <property type="entry name" value="DH_E1"/>
</dbReference>
<dbReference type="Pfam" id="PF00676">
    <property type="entry name" value="E1_dh"/>
    <property type="match status" value="1"/>
</dbReference>
<sequence>MMAANQVYEGAIKRIEVMAQDEESSLEKDQLHEIYRQMILARKFDEKAFKLQRRGEVSTYAPHKGQEASQIGAVFAMNDDDWMVPSFRETAAYIARGAPLDKLFQRWMGDARGQKDLENDLPVAIPVGTQNLHAVGIGMAMSFDEEEKAVVGFTGDGSTSEGDFHEALNFSGVFDAHSVIVVQNNQYAISMPVEKQTNAETIAQKALAYGIEGIQVDGNDVLAVIEAMNEALEKARNGEPVLLEAVTYRLEDHTTSDDSTRYRDEQEVEEWKEHDPILRLKDYLKENDQWDESLEEYEEKAEEKINEAANKAMEVEDPEMEEMFEYVYKEMPDLLKKDKKELEEVEK</sequence>
<dbReference type="GeneID" id="90589502"/>
<feature type="domain" description="Dehydrogenase E1 component" evidence="3">
    <location>
        <begin position="35"/>
        <end position="319"/>
    </location>
</feature>
<keyword evidence="5" id="KW-1185">Reference proteome</keyword>
<evidence type="ECO:0000313" key="4">
    <source>
        <dbReference type="EMBL" id="WEL19099.1"/>
    </source>
</evidence>
<dbReference type="GO" id="GO:0004739">
    <property type="term" value="F:pyruvate dehydrogenase (acetyl-transferring) activity"/>
    <property type="evidence" value="ECO:0007669"/>
    <property type="project" value="UniProtKB-EC"/>
</dbReference>
<dbReference type="EMBL" id="CP104395">
    <property type="protein sequence ID" value="WEL19099.1"/>
    <property type="molecule type" value="Genomic_DNA"/>
</dbReference>
<dbReference type="RefSeq" id="WP_347721971.1">
    <property type="nucleotide sequence ID" value="NZ_CP104395.1"/>
</dbReference>
<dbReference type="InterPro" id="IPR029061">
    <property type="entry name" value="THDP-binding"/>
</dbReference>
<dbReference type="PANTHER" id="PTHR43380">
    <property type="entry name" value="2-OXOISOVALERATE DEHYDROGENASE SUBUNIT ALPHA, MITOCHONDRIAL"/>
    <property type="match status" value="1"/>
</dbReference>
<gene>
    <name evidence="4" type="primary">acoA</name>
    <name evidence="4" type="ORF">SVXNc_0067</name>
</gene>
<dbReference type="PANTHER" id="PTHR43380:SF1">
    <property type="entry name" value="2-OXOISOVALERATE DEHYDROGENASE SUBUNIT ALPHA, MITOCHONDRIAL"/>
    <property type="match status" value="1"/>
</dbReference>
<dbReference type="CDD" id="cd02000">
    <property type="entry name" value="TPP_E1_PDC_ADC_BCADC"/>
    <property type="match status" value="1"/>
</dbReference>
<feature type="coiled-coil region" evidence="2">
    <location>
        <begin position="280"/>
        <end position="314"/>
    </location>
</feature>
<dbReference type="SUPFAM" id="SSF52518">
    <property type="entry name" value="Thiamin diphosphate-binding fold (THDP-binding)"/>
    <property type="match status" value="1"/>
</dbReference>
<evidence type="ECO:0000259" key="3">
    <source>
        <dbReference type="Pfam" id="PF00676"/>
    </source>
</evidence>
<dbReference type="NCBIfam" id="TIGR03181">
    <property type="entry name" value="PDH_E1_alph_x"/>
    <property type="match status" value="1"/>
</dbReference>
<dbReference type="InterPro" id="IPR050771">
    <property type="entry name" value="Alpha-ketoacid_DH_E1_comp"/>
</dbReference>
<organism evidence="4 5">
    <name type="scientific">Candidatus Nanohalococcus occultus</name>
    <dbReference type="NCBI Taxonomy" id="2978047"/>
    <lineage>
        <taxon>Archaea</taxon>
        <taxon>Candidatus Nanohalarchaeota</taxon>
        <taxon>Candidatus Nanohalarchaeota incertae sedis</taxon>
        <taxon>Candidatus Nanohalococcus</taxon>
    </lineage>
</organism>
<name>A0ABY8CD03_9ARCH</name>
<dbReference type="InterPro" id="IPR017596">
    <property type="entry name" value="PdhA/BkdA"/>
</dbReference>
<evidence type="ECO:0000256" key="1">
    <source>
        <dbReference type="ARBA" id="ARBA00023002"/>
    </source>
</evidence>
<evidence type="ECO:0000313" key="5">
    <source>
        <dbReference type="Proteomes" id="UP001218034"/>
    </source>
</evidence>
<protein>
    <submittedName>
        <fullName evidence="4">Pyruvate/2-oxoglutarate/acetoin dehydrogenase complex, dehydrogenase (E1) component, alpha subunit</fullName>
        <ecNumber evidence="4">1.2.4.1</ecNumber>
    </submittedName>
</protein>
<proteinExistence type="predicted"/>
<keyword evidence="1 4" id="KW-0560">Oxidoreductase</keyword>
<reference evidence="4 5" key="1">
    <citation type="submission" date="2022-09" db="EMBL/GenBank/DDBJ databases">
        <title>Xylan utilization by haloarchaea-nanohaloarchaea associations.</title>
        <authorList>
            <person name="Yakimov M."/>
        </authorList>
    </citation>
    <scope>NUCLEOTIDE SEQUENCE [LARGE SCALE GENOMIC DNA]</scope>
    <source>
        <strain evidence="4 5">SVXNc</strain>
    </source>
</reference>
<keyword evidence="2" id="KW-0175">Coiled coil</keyword>
<accession>A0ABY8CD03</accession>
<dbReference type="Gene3D" id="3.40.50.970">
    <property type="match status" value="1"/>
</dbReference>
<dbReference type="Proteomes" id="UP001218034">
    <property type="component" value="Chromosome"/>
</dbReference>
<evidence type="ECO:0000256" key="2">
    <source>
        <dbReference type="SAM" id="Coils"/>
    </source>
</evidence>
<dbReference type="EC" id="1.2.4.1" evidence="4"/>
<keyword evidence="4" id="KW-0670">Pyruvate</keyword>